<sequence length="98" mass="11137">MKKILIKIKTMGSWILVAIGAMILAGLLFFAFKAILVNFFSKEETLVCNQVDVIGSSIKNSNYQYVFQITITPDAEHPFSEKIYDVKLISKNNSDRKF</sequence>
<keyword evidence="1" id="KW-1133">Transmembrane helix</keyword>
<accession>A0A382YRM3</accession>
<proteinExistence type="predicted"/>
<gene>
    <name evidence="2" type="ORF">METZ01_LOCUS438369</name>
</gene>
<feature type="non-terminal residue" evidence="2">
    <location>
        <position position="98"/>
    </location>
</feature>
<dbReference type="AlphaFoldDB" id="A0A382YRM3"/>
<keyword evidence="1" id="KW-0472">Membrane</keyword>
<name>A0A382YRM3_9ZZZZ</name>
<evidence type="ECO:0000313" key="2">
    <source>
        <dbReference type="EMBL" id="SVD85515.1"/>
    </source>
</evidence>
<feature type="transmembrane region" description="Helical" evidence="1">
    <location>
        <begin position="12"/>
        <end position="32"/>
    </location>
</feature>
<dbReference type="EMBL" id="UINC01177725">
    <property type="protein sequence ID" value="SVD85515.1"/>
    <property type="molecule type" value="Genomic_DNA"/>
</dbReference>
<keyword evidence="1" id="KW-0812">Transmembrane</keyword>
<reference evidence="2" key="1">
    <citation type="submission" date="2018-05" db="EMBL/GenBank/DDBJ databases">
        <authorList>
            <person name="Lanie J.A."/>
            <person name="Ng W.-L."/>
            <person name="Kazmierczak K.M."/>
            <person name="Andrzejewski T.M."/>
            <person name="Davidsen T.M."/>
            <person name="Wayne K.J."/>
            <person name="Tettelin H."/>
            <person name="Glass J.I."/>
            <person name="Rusch D."/>
            <person name="Podicherti R."/>
            <person name="Tsui H.-C.T."/>
            <person name="Winkler M.E."/>
        </authorList>
    </citation>
    <scope>NUCLEOTIDE SEQUENCE</scope>
</reference>
<protein>
    <submittedName>
        <fullName evidence="2">Uncharacterized protein</fullName>
    </submittedName>
</protein>
<evidence type="ECO:0000256" key="1">
    <source>
        <dbReference type="SAM" id="Phobius"/>
    </source>
</evidence>
<organism evidence="2">
    <name type="scientific">marine metagenome</name>
    <dbReference type="NCBI Taxonomy" id="408172"/>
    <lineage>
        <taxon>unclassified sequences</taxon>
        <taxon>metagenomes</taxon>
        <taxon>ecological metagenomes</taxon>
    </lineage>
</organism>